<feature type="coiled-coil region" evidence="1">
    <location>
        <begin position="146"/>
        <end position="191"/>
    </location>
</feature>
<evidence type="ECO:0000256" key="2">
    <source>
        <dbReference type="SAM" id="MobiDB-lite"/>
    </source>
</evidence>
<evidence type="ECO:0000256" key="1">
    <source>
        <dbReference type="SAM" id="Coils"/>
    </source>
</evidence>
<keyword evidence="3" id="KW-0812">Transmembrane</keyword>
<feature type="compositionally biased region" description="Low complexity" evidence="2">
    <location>
        <begin position="215"/>
        <end position="225"/>
    </location>
</feature>
<evidence type="ECO:0000256" key="3">
    <source>
        <dbReference type="SAM" id="Phobius"/>
    </source>
</evidence>
<gene>
    <name evidence="4" type="ORF">LGLO00237_LOCUS30908</name>
</gene>
<feature type="region of interest" description="Disordered" evidence="2">
    <location>
        <begin position="628"/>
        <end position="687"/>
    </location>
</feature>
<feature type="transmembrane region" description="Helical" evidence="3">
    <location>
        <begin position="516"/>
        <end position="535"/>
    </location>
</feature>
<reference evidence="4" key="1">
    <citation type="submission" date="2021-01" db="EMBL/GenBank/DDBJ databases">
        <authorList>
            <person name="Corre E."/>
            <person name="Pelletier E."/>
            <person name="Niang G."/>
            <person name="Scheremetjew M."/>
            <person name="Finn R."/>
            <person name="Kale V."/>
            <person name="Holt S."/>
            <person name="Cochrane G."/>
            <person name="Meng A."/>
            <person name="Brown T."/>
            <person name="Cohen L."/>
        </authorList>
    </citation>
    <scope>NUCLEOTIDE SEQUENCE</scope>
    <source>
        <strain evidence="4">CCCM811</strain>
    </source>
</reference>
<sequence length="687" mass="78201">MNGASDDDIQQRLERLQAKMQRLKDAKSHQPQALQHTLYAAEMDSPESRVEAIRKRLHELKQRARISTENKPMSSLEERLKKAQARLTEMKSRYDGATVPTTPDVATSAYQPPFHPPSYHPAYPAANHAQSYSWPQQQPSAADLRMVRLEQQIRQHRKMQEDMVAEQEDMFEQQQEEIAMAQQMRMLLRARQAAAAAAAPQRPPTRRPSRRQSRSESPAASSSSARRAKRRSRRSSARSLDNTSEGGFSARLEQPTSSLPQAKPHPPPRDSGRQSAPPPIQQDPPSSPDQLGGGDEDPPGRRAGDLKLDEELDKISLKIGGMSDSEEEDADAKKKEEVRKLLDAQKSMGLRRGKISLRMLVYWIIFFNRLAKSSRRTRVLRKSEHLSDFDEYYSLFSLLASRWILPAVKIPLSSVLLEAGMDLTINTTKLDANHSLKRRLLRLEIRITALCKGMVELIKGEIGEAPPRQVQNFVHRFLVSNGIYFPKDWLMQHEMDHLDMLDDGATWNMSLQRKRMMVLGFFFLRVAVPIVLMPWKVGIGRAVQGLRARNLKTVATMLYRVAVMAMENDLGKIAEDSSYVSEMLLPSSSSVFRIVPQFLVVNARRVREFADEVIKRYGMRNPLIKLQKKRESPTYAKSKTKPKREPWPATNGSAAADDEEEDSSPRDSETKNIIESKRSRFDLHEML</sequence>
<feature type="compositionally biased region" description="Basic and acidic residues" evidence="2">
    <location>
        <begin position="663"/>
        <end position="687"/>
    </location>
</feature>
<name>A0A7S3ZD11_9EUKA</name>
<dbReference type="EMBL" id="HBIV01044042">
    <property type="protein sequence ID" value="CAE0679125.1"/>
    <property type="molecule type" value="Transcribed_RNA"/>
</dbReference>
<feature type="coiled-coil region" evidence="1">
    <location>
        <begin position="50"/>
        <end position="93"/>
    </location>
</feature>
<feature type="compositionally biased region" description="Pro residues" evidence="2">
    <location>
        <begin position="276"/>
        <end position="287"/>
    </location>
</feature>
<keyword evidence="1" id="KW-0175">Coiled coil</keyword>
<proteinExistence type="predicted"/>
<feature type="region of interest" description="Disordered" evidence="2">
    <location>
        <begin position="191"/>
        <end position="309"/>
    </location>
</feature>
<dbReference type="AlphaFoldDB" id="A0A7S3ZD11"/>
<keyword evidence="3" id="KW-0472">Membrane</keyword>
<evidence type="ECO:0000313" key="4">
    <source>
        <dbReference type="EMBL" id="CAE0679125.1"/>
    </source>
</evidence>
<protein>
    <submittedName>
        <fullName evidence="4">Uncharacterized protein</fullName>
    </submittedName>
</protein>
<organism evidence="4">
    <name type="scientific">Lotharella globosa</name>
    <dbReference type="NCBI Taxonomy" id="91324"/>
    <lineage>
        <taxon>Eukaryota</taxon>
        <taxon>Sar</taxon>
        <taxon>Rhizaria</taxon>
        <taxon>Cercozoa</taxon>
        <taxon>Chlorarachniophyceae</taxon>
        <taxon>Lotharella</taxon>
    </lineage>
</organism>
<keyword evidence="3" id="KW-1133">Transmembrane helix</keyword>
<feature type="compositionally biased region" description="Basic and acidic residues" evidence="2">
    <location>
        <begin position="298"/>
        <end position="309"/>
    </location>
</feature>
<accession>A0A7S3ZD11</accession>
<feature type="compositionally biased region" description="Basic residues" evidence="2">
    <location>
        <begin position="226"/>
        <end position="236"/>
    </location>
</feature>
<feature type="compositionally biased region" description="Low complexity" evidence="2">
    <location>
        <begin position="191"/>
        <end position="200"/>
    </location>
</feature>